<dbReference type="Pfam" id="PF13305">
    <property type="entry name" value="TetR_C_33"/>
    <property type="match status" value="1"/>
</dbReference>
<protein>
    <submittedName>
        <fullName evidence="4">WHG domain-containing protein</fullName>
    </submittedName>
</protein>
<sequence length="171" mass="18980">MGVSAPALYTYFPSLAELFTELIVQSYKSLEAHIAAAFGASAGLALEQRLAAGPLAYRSWAIEHRRQFNLIFFDQIDGYAAPPGGSTVSAQTDVLQPIAAQYAEARGCTISQLLADDDLLDDFLAWWGAFHGIVALEVNHHLDWREPEAIFRRHIYASIRELLATDETTRR</sequence>
<evidence type="ECO:0000313" key="4">
    <source>
        <dbReference type="EMBL" id="SDD38378.1"/>
    </source>
</evidence>
<proteinExistence type="predicted"/>
<keyword evidence="1" id="KW-0805">Transcription regulation</keyword>
<organism evidence="4 5">
    <name type="scientific">Rhodococcus tukisamuensis</name>
    <dbReference type="NCBI Taxonomy" id="168276"/>
    <lineage>
        <taxon>Bacteria</taxon>
        <taxon>Bacillati</taxon>
        <taxon>Actinomycetota</taxon>
        <taxon>Actinomycetes</taxon>
        <taxon>Mycobacteriales</taxon>
        <taxon>Nocardiaceae</taxon>
        <taxon>Rhodococcus</taxon>
    </lineage>
</organism>
<dbReference type="SUPFAM" id="SSF48498">
    <property type="entry name" value="Tetracyclin repressor-like, C-terminal domain"/>
    <property type="match status" value="1"/>
</dbReference>
<evidence type="ECO:0000256" key="2">
    <source>
        <dbReference type="ARBA" id="ARBA00023163"/>
    </source>
</evidence>
<feature type="domain" description="HTH-type transcriptional regulator MT1864/Rv1816-like C-terminal" evidence="3">
    <location>
        <begin position="55"/>
        <end position="155"/>
    </location>
</feature>
<dbReference type="InterPro" id="IPR036271">
    <property type="entry name" value="Tet_transcr_reg_TetR-rel_C_sf"/>
</dbReference>
<evidence type="ECO:0000313" key="5">
    <source>
        <dbReference type="Proteomes" id="UP000199417"/>
    </source>
</evidence>
<keyword evidence="5" id="KW-1185">Reference proteome</keyword>
<dbReference type="Proteomes" id="UP000199417">
    <property type="component" value="Unassembled WGS sequence"/>
</dbReference>
<gene>
    <name evidence="4" type="ORF">SAMN05444580_104128</name>
</gene>
<accession>A0A1G6UAH4</accession>
<keyword evidence="2" id="KW-0804">Transcription</keyword>
<name>A0A1G6UAH4_9NOCA</name>
<evidence type="ECO:0000259" key="3">
    <source>
        <dbReference type="Pfam" id="PF13305"/>
    </source>
</evidence>
<evidence type="ECO:0000256" key="1">
    <source>
        <dbReference type="ARBA" id="ARBA00023015"/>
    </source>
</evidence>
<dbReference type="Gene3D" id="1.10.357.10">
    <property type="entry name" value="Tetracycline Repressor, domain 2"/>
    <property type="match status" value="1"/>
</dbReference>
<dbReference type="EMBL" id="FNAB01000004">
    <property type="protein sequence ID" value="SDD38378.1"/>
    <property type="molecule type" value="Genomic_DNA"/>
</dbReference>
<dbReference type="AlphaFoldDB" id="A0A1G6UAH4"/>
<reference evidence="4 5" key="1">
    <citation type="submission" date="2016-10" db="EMBL/GenBank/DDBJ databases">
        <authorList>
            <person name="de Groot N.N."/>
        </authorList>
    </citation>
    <scope>NUCLEOTIDE SEQUENCE [LARGE SCALE GENOMIC DNA]</scope>
    <source>
        <strain evidence="4 5">JCM 11308</strain>
    </source>
</reference>
<dbReference type="InterPro" id="IPR025996">
    <property type="entry name" value="MT1864/Rv1816-like_C"/>
</dbReference>